<dbReference type="InterPro" id="IPR040156">
    <property type="entry name" value="ETF-QO"/>
</dbReference>
<dbReference type="GO" id="GO:0016020">
    <property type="term" value="C:membrane"/>
    <property type="evidence" value="ECO:0007669"/>
    <property type="project" value="UniProtKB-SubCell"/>
</dbReference>
<accession>A0A106BNC0</accession>
<dbReference type="Pfam" id="PF13450">
    <property type="entry name" value="NAD_binding_8"/>
    <property type="match status" value="1"/>
</dbReference>
<dbReference type="PRINTS" id="PR00420">
    <property type="entry name" value="RNGMNOXGNASE"/>
</dbReference>
<dbReference type="GO" id="GO:0004174">
    <property type="term" value="F:electron-transferring-flavoprotein dehydrogenase activity"/>
    <property type="evidence" value="ECO:0007669"/>
    <property type="project" value="UniProtKB-UniRule"/>
</dbReference>
<dbReference type="Pfam" id="PF05187">
    <property type="entry name" value="Fer4_ETF_QO"/>
    <property type="match status" value="1"/>
</dbReference>
<evidence type="ECO:0000259" key="16">
    <source>
        <dbReference type="Pfam" id="PF21162"/>
    </source>
</evidence>
<gene>
    <name evidence="17" type="ORF">ABW22_10680</name>
</gene>
<evidence type="ECO:0000256" key="4">
    <source>
        <dbReference type="ARBA" id="ARBA00022630"/>
    </source>
</evidence>
<feature type="domain" description="ETF-QO/FixC ubiquinone-binding" evidence="16">
    <location>
        <begin position="211"/>
        <end position="304"/>
    </location>
</feature>
<feature type="domain" description="ETF-QO/FixX C-terminal" evidence="15">
    <location>
        <begin position="446"/>
        <end position="547"/>
    </location>
</feature>
<evidence type="ECO:0000313" key="18">
    <source>
        <dbReference type="Proteomes" id="UP000064243"/>
    </source>
</evidence>
<organism evidence="17 18">
    <name type="scientific">Thiobacillus denitrificans</name>
    <dbReference type="NCBI Taxonomy" id="36861"/>
    <lineage>
        <taxon>Bacteria</taxon>
        <taxon>Pseudomonadati</taxon>
        <taxon>Pseudomonadota</taxon>
        <taxon>Betaproteobacteria</taxon>
        <taxon>Nitrosomonadales</taxon>
        <taxon>Thiobacillaceae</taxon>
        <taxon>Thiobacillus</taxon>
    </lineage>
</organism>
<dbReference type="Gene3D" id="3.30.9.90">
    <property type="match status" value="1"/>
</dbReference>
<proteinExistence type="predicted"/>
<dbReference type="InterPro" id="IPR007859">
    <property type="entry name" value="ETF-QO/FixX_C"/>
</dbReference>
<keyword evidence="13" id="KW-0472">Membrane</keyword>
<evidence type="ECO:0000256" key="14">
    <source>
        <dbReference type="RuleBase" id="RU366068"/>
    </source>
</evidence>
<dbReference type="PATRIC" id="fig|36861.3.peg.1802"/>
<evidence type="ECO:0000256" key="7">
    <source>
        <dbReference type="ARBA" id="ARBA00022946"/>
    </source>
</evidence>
<dbReference type="SUPFAM" id="SSF54862">
    <property type="entry name" value="4Fe-4S ferredoxins"/>
    <property type="match status" value="1"/>
</dbReference>
<keyword evidence="5 14" id="KW-0479">Metal-binding</keyword>
<evidence type="ECO:0000256" key="6">
    <source>
        <dbReference type="ARBA" id="ARBA00022827"/>
    </source>
</evidence>
<keyword evidence="12 14" id="KW-0830">Ubiquinone</keyword>
<dbReference type="SUPFAM" id="SSF54373">
    <property type="entry name" value="FAD-linked reductases, C-terminal domain"/>
    <property type="match status" value="1"/>
</dbReference>
<name>A0A106BNC0_THIDE</name>
<dbReference type="InterPro" id="IPR049398">
    <property type="entry name" value="ETF-QO/FixC_UQ-bd"/>
</dbReference>
<evidence type="ECO:0000256" key="8">
    <source>
        <dbReference type="ARBA" id="ARBA00022982"/>
    </source>
</evidence>
<comment type="catalytic activity">
    <reaction evidence="14">
        <text>a ubiquinone + reduced [electron-transfer flavoprotein] = a ubiquinol + oxidized [electron-transfer flavoprotein] + H(+)</text>
        <dbReference type="Rhea" id="RHEA:24052"/>
        <dbReference type="Rhea" id="RHEA-COMP:9565"/>
        <dbReference type="Rhea" id="RHEA-COMP:9566"/>
        <dbReference type="Rhea" id="RHEA-COMP:10685"/>
        <dbReference type="Rhea" id="RHEA-COMP:10686"/>
        <dbReference type="ChEBI" id="CHEBI:15378"/>
        <dbReference type="ChEBI" id="CHEBI:16389"/>
        <dbReference type="ChEBI" id="CHEBI:17976"/>
        <dbReference type="ChEBI" id="CHEBI:57692"/>
        <dbReference type="ChEBI" id="CHEBI:58307"/>
        <dbReference type="EC" id="1.5.5.1"/>
    </reaction>
</comment>
<dbReference type="Gene3D" id="3.50.50.60">
    <property type="entry name" value="FAD/NAD(P)-binding domain"/>
    <property type="match status" value="1"/>
</dbReference>
<comment type="caution">
    <text evidence="17">The sequence shown here is derived from an EMBL/GenBank/DDBJ whole genome shotgun (WGS) entry which is preliminary data.</text>
</comment>
<dbReference type="SUPFAM" id="SSF51905">
    <property type="entry name" value="FAD/NAD(P)-binding domain"/>
    <property type="match status" value="1"/>
</dbReference>
<dbReference type="GO" id="GO:0051539">
    <property type="term" value="F:4 iron, 4 sulfur cluster binding"/>
    <property type="evidence" value="ECO:0007669"/>
    <property type="project" value="UniProtKB-UniRule"/>
</dbReference>
<evidence type="ECO:0000313" key="17">
    <source>
        <dbReference type="EMBL" id="KVW95607.1"/>
    </source>
</evidence>
<evidence type="ECO:0000256" key="12">
    <source>
        <dbReference type="ARBA" id="ARBA00023075"/>
    </source>
</evidence>
<keyword evidence="8 14" id="KW-0249">Electron transport</keyword>
<dbReference type="FunFam" id="3.30.70.20:FF:000015">
    <property type="entry name" value="Electron transfer flavoprotein-ubiquinone oxidoreductase"/>
    <property type="match status" value="1"/>
</dbReference>
<evidence type="ECO:0000256" key="3">
    <source>
        <dbReference type="ARBA" id="ARBA00022448"/>
    </source>
</evidence>
<evidence type="ECO:0000256" key="10">
    <source>
        <dbReference type="ARBA" id="ARBA00023004"/>
    </source>
</evidence>
<dbReference type="Proteomes" id="UP000064243">
    <property type="component" value="Unassembled WGS sequence"/>
</dbReference>
<comment type="function">
    <text evidence="14">Accepts electrons from ETF and reduces ubiquinone.</text>
</comment>
<comment type="subcellular location">
    <subcellularLocation>
        <location evidence="2">Membrane</location>
    </subcellularLocation>
</comment>
<keyword evidence="18" id="KW-1185">Reference proteome</keyword>
<evidence type="ECO:0000259" key="15">
    <source>
        <dbReference type="Pfam" id="PF05187"/>
    </source>
</evidence>
<evidence type="ECO:0000256" key="11">
    <source>
        <dbReference type="ARBA" id="ARBA00023014"/>
    </source>
</evidence>
<dbReference type="Pfam" id="PF21162">
    <property type="entry name" value="ETFQO_UQ-bd"/>
    <property type="match status" value="1"/>
</dbReference>
<comment type="cofactor">
    <cofactor evidence="1 14">
        <name>FAD</name>
        <dbReference type="ChEBI" id="CHEBI:57692"/>
    </cofactor>
</comment>
<evidence type="ECO:0000256" key="1">
    <source>
        <dbReference type="ARBA" id="ARBA00001974"/>
    </source>
</evidence>
<dbReference type="EC" id="1.5.5.1" evidence="14"/>
<keyword evidence="7" id="KW-0809">Transit peptide</keyword>
<keyword evidence="9 14" id="KW-0560">Oxidoreductase</keyword>
<evidence type="ECO:0000256" key="9">
    <source>
        <dbReference type="ARBA" id="ARBA00023002"/>
    </source>
</evidence>
<dbReference type="AlphaFoldDB" id="A0A106BNC0"/>
<keyword evidence="3 14" id="KW-0813">Transport</keyword>
<keyword evidence="10 14" id="KW-0408">Iron</keyword>
<dbReference type="EMBL" id="LDUG01000025">
    <property type="protein sequence ID" value="KVW95607.1"/>
    <property type="molecule type" value="Genomic_DNA"/>
</dbReference>
<sequence length="549" mass="59391">MSRDVMSYDVLIVGAGPAGLAAALRLKQCAQKTGQEISVCVLEKGAQVGAHILSGAVIDPASLNELIPDWSVLGAPLTTPVSKDEFLVLGERGAWRIPVALLPPLMANHGAYITSLGEFCQWLGSQAEAAGVEIYAGYAAQEILYGEQGEVAGVITGDMGRTANGEEGPQFAPGIEIHARYTLIAEGARGSLTRDLEQRFQLRKNSSPQKYGLGIKEVWRVAAEKHRPGLVQHSLGWPLASDTGGGSFIYHYGDGLVSIGFVVHLDYANPHLSPFDEFQRFKTHPAIRPLLEGGKRLSYGARAITEGGLQSWPELVFPGGALIGCSAGMVNVPRIKGIHNAMKSGMLAAEAVMSALAANRGHDCLSEYPTALRNSKVWRDLHAVRNVKPMLSRFGTVIGTLFGGVEMWLAAAGVRLPWTLRHQQADHECTRPASEMPKIDYPNPDGKISFDKLGSVALSNITHDRDQPCHLHLLDKTESVSISIEKFDAPEQRYCPAGVYELVVTDEKRHLQINAQNCIHCKTCDIKDALQNIVWKPPEGGSGPVYSAM</sequence>
<dbReference type="GO" id="GO:0046872">
    <property type="term" value="F:metal ion binding"/>
    <property type="evidence" value="ECO:0007669"/>
    <property type="project" value="UniProtKB-KW"/>
</dbReference>
<protein>
    <recommendedName>
        <fullName evidence="14">Electron transfer flavoprotein-ubiquinone oxidoreductase</fullName>
        <shortName evidence="14">ETF-QO</shortName>
        <ecNumber evidence="14">1.5.5.1</ecNumber>
    </recommendedName>
</protein>
<dbReference type="RefSeq" id="WP_059756092.1">
    <property type="nucleotide sequence ID" value="NZ_LDUG01000025.1"/>
</dbReference>
<evidence type="ECO:0000256" key="5">
    <source>
        <dbReference type="ARBA" id="ARBA00022723"/>
    </source>
</evidence>
<evidence type="ECO:0000256" key="2">
    <source>
        <dbReference type="ARBA" id="ARBA00004370"/>
    </source>
</evidence>
<dbReference type="PANTHER" id="PTHR10617:SF107">
    <property type="entry name" value="ELECTRON TRANSFER FLAVOPROTEIN-UBIQUINONE OXIDOREDUCTASE, MITOCHONDRIAL"/>
    <property type="match status" value="1"/>
</dbReference>
<dbReference type="Gene3D" id="3.30.70.20">
    <property type="match status" value="1"/>
</dbReference>
<comment type="cofactor">
    <cofactor evidence="14">
        <name>[4Fe-4S] cluster</name>
        <dbReference type="ChEBI" id="CHEBI:49883"/>
    </cofactor>
    <text evidence="14">Binds 1 [4Fe-4S] cluster.</text>
</comment>
<evidence type="ECO:0000256" key="13">
    <source>
        <dbReference type="ARBA" id="ARBA00023136"/>
    </source>
</evidence>
<keyword evidence="4 14" id="KW-0285">Flavoprotein</keyword>
<dbReference type="PANTHER" id="PTHR10617">
    <property type="entry name" value="ELECTRON TRANSFER FLAVOPROTEIN-UBIQUINONE OXIDOREDUCTASE"/>
    <property type="match status" value="1"/>
</dbReference>
<keyword evidence="6 14" id="KW-0274">FAD</keyword>
<keyword evidence="11 14" id="KW-0411">Iron-sulfur</keyword>
<dbReference type="InterPro" id="IPR036188">
    <property type="entry name" value="FAD/NAD-bd_sf"/>
</dbReference>
<dbReference type="OrthoDB" id="9766632at2"/>
<reference evidence="17 18" key="1">
    <citation type="journal article" date="2015" name="Appl. Environ. Microbiol.">
        <title>Aerobic and Anaerobic Thiosulfate Oxidation by a Cold-Adapted, Subglacial Chemoautotroph.</title>
        <authorList>
            <person name="Harrold Z.R."/>
            <person name="Skidmore M.L."/>
            <person name="Hamilton T.L."/>
            <person name="Desch L."/>
            <person name="Amada K."/>
            <person name="van Gelder W."/>
            <person name="Glover K."/>
            <person name="Roden E.E."/>
            <person name="Boyd E.S."/>
        </authorList>
    </citation>
    <scope>NUCLEOTIDE SEQUENCE [LARGE SCALE GENOMIC DNA]</scope>
    <source>
        <strain evidence="17 18">RG</strain>
    </source>
</reference>